<name>A0ABN6MSG8_9BACT</name>
<organism evidence="1 2">
    <name type="scientific">Anaeromyxobacter oryzae</name>
    <dbReference type="NCBI Taxonomy" id="2918170"/>
    <lineage>
        <taxon>Bacteria</taxon>
        <taxon>Pseudomonadati</taxon>
        <taxon>Myxococcota</taxon>
        <taxon>Myxococcia</taxon>
        <taxon>Myxococcales</taxon>
        <taxon>Cystobacterineae</taxon>
        <taxon>Anaeromyxobacteraceae</taxon>
        <taxon>Anaeromyxobacter</taxon>
    </lineage>
</organism>
<gene>
    <name evidence="1" type="ORF">AMOR_15610</name>
</gene>
<evidence type="ECO:0000313" key="2">
    <source>
        <dbReference type="Proteomes" id="UP001162891"/>
    </source>
</evidence>
<sequence>MHARSRQIRALLVVAPEGGDADDLFRELRGRPDLQVLSAATAAAAAERLREAAVCLLIASPDVATSAVSELLASKERVRPELPVLVIRNRQAEEPEGWIGRGVGVLRCPLVAGALRRSVDVVLGLDLHG</sequence>
<dbReference type="Proteomes" id="UP001162891">
    <property type="component" value="Chromosome"/>
</dbReference>
<keyword evidence="2" id="KW-1185">Reference proteome</keyword>
<protein>
    <recommendedName>
        <fullName evidence="3">Response regulator receiver protein</fullName>
    </recommendedName>
</protein>
<accession>A0ABN6MSG8</accession>
<proteinExistence type="predicted"/>
<evidence type="ECO:0008006" key="3">
    <source>
        <dbReference type="Google" id="ProtNLM"/>
    </source>
</evidence>
<evidence type="ECO:0000313" key="1">
    <source>
        <dbReference type="EMBL" id="BDG02565.1"/>
    </source>
</evidence>
<reference evidence="2" key="1">
    <citation type="journal article" date="2022" name="Int. J. Syst. Evol. Microbiol.">
        <title>Anaeromyxobacter oryzae sp. nov., Anaeromyxobacter diazotrophicus sp. nov. and Anaeromyxobacter paludicola sp. nov., isolated from paddy soils.</title>
        <authorList>
            <person name="Itoh H."/>
            <person name="Xu Z."/>
            <person name="Mise K."/>
            <person name="Masuda Y."/>
            <person name="Ushijima N."/>
            <person name="Hayakawa C."/>
            <person name="Shiratori Y."/>
            <person name="Senoo K."/>
        </authorList>
    </citation>
    <scope>NUCLEOTIDE SEQUENCE [LARGE SCALE GENOMIC DNA]</scope>
    <source>
        <strain evidence="2">Red232</strain>
    </source>
</reference>
<dbReference type="EMBL" id="AP025591">
    <property type="protein sequence ID" value="BDG02565.1"/>
    <property type="molecule type" value="Genomic_DNA"/>
</dbReference>